<dbReference type="InterPro" id="IPR000468">
    <property type="entry name" value="Barstar"/>
</dbReference>
<sequence>MSGLAALLAGHNPPDLYQWHSAAPVPDVQHAVEHAGWSFVHLDGWTVEDKESFLKAAVQAFGLQDDQGASFDTLSDRLAEFDPPDTAGVVLLWDGWSPLARHDEQAFRVALSVLGGRVHADRGCPFAVLLRGEGPDIDVPELPVKH</sequence>
<reference evidence="2" key="1">
    <citation type="submission" date="2021-06" db="EMBL/GenBank/DDBJ databases">
        <title>Complete genome sequence of Nocardioides sp. G188.</title>
        <authorList>
            <person name="Im W.-T."/>
        </authorList>
    </citation>
    <scope>NUCLEOTIDE SEQUENCE</scope>
    <source>
        <strain evidence="2">G188</strain>
    </source>
</reference>
<dbReference type="EMBL" id="CP077062">
    <property type="protein sequence ID" value="QWZ06335.1"/>
    <property type="molecule type" value="Genomic_DNA"/>
</dbReference>
<protein>
    <submittedName>
        <fullName evidence="2">Barstar family protein</fullName>
    </submittedName>
</protein>
<accession>A0A975XYG5</accession>
<dbReference type="Pfam" id="PF01337">
    <property type="entry name" value="Barstar"/>
    <property type="match status" value="1"/>
</dbReference>
<dbReference type="AlphaFoldDB" id="A0A975XYG5"/>
<evidence type="ECO:0000259" key="1">
    <source>
        <dbReference type="Pfam" id="PF01337"/>
    </source>
</evidence>
<evidence type="ECO:0000313" key="2">
    <source>
        <dbReference type="EMBL" id="QWZ06335.1"/>
    </source>
</evidence>
<dbReference type="KEGG" id="nps:KRR39_11935"/>
<evidence type="ECO:0000313" key="3">
    <source>
        <dbReference type="Proteomes" id="UP000683575"/>
    </source>
</evidence>
<dbReference type="RefSeq" id="WP_216937181.1">
    <property type="nucleotide sequence ID" value="NZ_CP077062.1"/>
</dbReference>
<name>A0A975XYG5_9ACTN</name>
<feature type="domain" description="Barstar (barnase inhibitor)" evidence="1">
    <location>
        <begin position="38"/>
        <end position="130"/>
    </location>
</feature>
<proteinExistence type="predicted"/>
<dbReference type="Proteomes" id="UP000683575">
    <property type="component" value="Chromosome"/>
</dbReference>
<keyword evidence="3" id="KW-1185">Reference proteome</keyword>
<gene>
    <name evidence="2" type="ORF">KRR39_11935</name>
</gene>
<organism evidence="2 3">
    <name type="scientific">Nocardioides panacis</name>
    <dbReference type="NCBI Taxonomy" id="2849501"/>
    <lineage>
        <taxon>Bacteria</taxon>
        <taxon>Bacillati</taxon>
        <taxon>Actinomycetota</taxon>
        <taxon>Actinomycetes</taxon>
        <taxon>Propionibacteriales</taxon>
        <taxon>Nocardioidaceae</taxon>
        <taxon>Nocardioides</taxon>
    </lineage>
</organism>